<evidence type="ECO:0000313" key="5">
    <source>
        <dbReference type="Proteomes" id="UP000321154"/>
    </source>
</evidence>
<name>A0A7W3JIK4_9MICO</name>
<feature type="compositionally biased region" description="Basic and acidic residues" evidence="1">
    <location>
        <begin position="1"/>
        <end position="10"/>
    </location>
</feature>
<reference evidence="4 6" key="2">
    <citation type="submission" date="2020-07" db="EMBL/GenBank/DDBJ databases">
        <title>Sequencing the genomes of 1000 actinobacteria strains.</title>
        <authorList>
            <person name="Klenk H.-P."/>
        </authorList>
    </citation>
    <scope>NUCLEOTIDE SEQUENCE [LARGE SCALE GENOMIC DNA]</scope>
    <source>
        <strain evidence="4 6">DSM 10309</strain>
    </source>
</reference>
<dbReference type="EMBL" id="BJUV01000008">
    <property type="protein sequence ID" value="GEK82784.1"/>
    <property type="molecule type" value="Genomic_DNA"/>
</dbReference>
<keyword evidence="5" id="KW-1185">Reference proteome</keyword>
<gene>
    <name evidence="4" type="ORF">FB463_001747</name>
    <name evidence="3" type="ORF">FFA01_10930</name>
</gene>
<feature type="region of interest" description="Disordered" evidence="1">
    <location>
        <begin position="1"/>
        <end position="21"/>
    </location>
</feature>
<evidence type="ECO:0000313" key="4">
    <source>
        <dbReference type="EMBL" id="MBA8813498.1"/>
    </source>
</evidence>
<dbReference type="Proteomes" id="UP000321154">
    <property type="component" value="Unassembled WGS sequence"/>
</dbReference>
<dbReference type="OrthoDB" id="4963989at2"/>
<feature type="domain" description="SseB protein N-terminal" evidence="2">
    <location>
        <begin position="12"/>
        <end position="122"/>
    </location>
</feature>
<dbReference type="EMBL" id="JACGWW010000002">
    <property type="protein sequence ID" value="MBA8813498.1"/>
    <property type="molecule type" value="Genomic_DNA"/>
</dbReference>
<dbReference type="AlphaFoldDB" id="A0A7W3JIK4"/>
<evidence type="ECO:0000313" key="6">
    <source>
        <dbReference type="Proteomes" id="UP000522688"/>
    </source>
</evidence>
<dbReference type="InterPro" id="IPR009839">
    <property type="entry name" value="SseB_N"/>
</dbReference>
<evidence type="ECO:0000313" key="3">
    <source>
        <dbReference type="EMBL" id="GEK82784.1"/>
    </source>
</evidence>
<organism evidence="4 6">
    <name type="scientific">Frigoribacterium faeni</name>
    <dbReference type="NCBI Taxonomy" id="145483"/>
    <lineage>
        <taxon>Bacteria</taxon>
        <taxon>Bacillati</taxon>
        <taxon>Actinomycetota</taxon>
        <taxon>Actinomycetes</taxon>
        <taxon>Micrococcales</taxon>
        <taxon>Microbacteriaceae</taxon>
        <taxon>Frigoribacterium</taxon>
    </lineage>
</organism>
<evidence type="ECO:0000256" key="1">
    <source>
        <dbReference type="SAM" id="MobiDB-lite"/>
    </source>
</evidence>
<accession>A0A7W3JIK4</accession>
<evidence type="ECO:0000259" key="2">
    <source>
        <dbReference type="Pfam" id="PF07179"/>
    </source>
</evidence>
<dbReference type="Pfam" id="PF07179">
    <property type="entry name" value="SseB"/>
    <property type="match status" value="1"/>
</dbReference>
<protein>
    <recommendedName>
        <fullName evidence="2">SseB protein N-terminal domain-containing protein</fullName>
    </recommendedName>
</protein>
<reference evidence="3 5" key="1">
    <citation type="submission" date="2019-07" db="EMBL/GenBank/DDBJ databases">
        <title>Whole genome shotgun sequence of Frigoribacterium faeni NBRC 103066.</title>
        <authorList>
            <person name="Hosoyama A."/>
            <person name="Uohara A."/>
            <person name="Ohji S."/>
            <person name="Ichikawa N."/>
        </authorList>
    </citation>
    <scope>NUCLEOTIDE SEQUENCE [LARGE SCALE GENOMIC DNA]</scope>
    <source>
        <strain evidence="3 5">NBRC 103066</strain>
    </source>
</reference>
<proteinExistence type="predicted"/>
<comment type="caution">
    <text evidence="4">The sequence shown here is derived from an EMBL/GenBank/DDBJ whole genome shotgun (WGS) entry which is preliminary data.</text>
</comment>
<dbReference type="RefSeq" id="WP_146853794.1">
    <property type="nucleotide sequence ID" value="NZ_BAAAHR010000001.1"/>
</dbReference>
<dbReference type="Proteomes" id="UP000522688">
    <property type="component" value="Unassembled WGS sequence"/>
</dbReference>
<sequence>MTATENREPTALEQAISKGQAGEGDMNSVLAEFVNAEVVVATAVDAQDRLTELQPVLFDREGTPMLAAFTHADMIGEQVKGVAEYSATIHAAELVQAIPPQTGLVVNPGNREGFEMLPEGVAQLADDVRELVAAHQASTASDDEHPDRA</sequence>